<reference evidence="2 3" key="1">
    <citation type="submission" date="2020-01" db="EMBL/GenBank/DDBJ databases">
        <title>Draft Genome Analysis of Muricauda sp. HICW Isolated from coastal seawater of PR China.</title>
        <authorList>
            <person name="Chen M.-X."/>
        </authorList>
    </citation>
    <scope>NUCLEOTIDE SEQUENCE [LARGE SCALE GENOMIC DNA]</scope>
    <source>
        <strain evidence="2 3">HICW</strain>
    </source>
</reference>
<organism evidence="2 3">
    <name type="scientific">Flagellimonas chongwuensis</name>
    <dbReference type="NCBI Taxonomy" id="2697365"/>
    <lineage>
        <taxon>Bacteria</taxon>
        <taxon>Pseudomonadati</taxon>
        <taxon>Bacteroidota</taxon>
        <taxon>Flavobacteriia</taxon>
        <taxon>Flavobacteriales</taxon>
        <taxon>Flavobacteriaceae</taxon>
        <taxon>Flagellimonas</taxon>
    </lineage>
</organism>
<protein>
    <submittedName>
        <fullName evidence="2">GNAT family N-acetyltransferase</fullName>
    </submittedName>
</protein>
<gene>
    <name evidence="2" type="ORF">GUA46_13415</name>
</gene>
<keyword evidence="3" id="KW-1185">Reference proteome</keyword>
<dbReference type="Pfam" id="PF13480">
    <property type="entry name" value="Acetyltransf_6"/>
    <property type="match status" value="1"/>
</dbReference>
<dbReference type="InterPro" id="IPR038740">
    <property type="entry name" value="BioF2-like_GNAT_dom"/>
</dbReference>
<dbReference type="Gene3D" id="3.40.630.30">
    <property type="match status" value="1"/>
</dbReference>
<name>A0A850NLB5_9FLAO</name>
<dbReference type="SUPFAM" id="SSF55729">
    <property type="entry name" value="Acyl-CoA N-acyltransferases (Nat)"/>
    <property type="match status" value="1"/>
</dbReference>
<accession>A0A850NLB5</accession>
<evidence type="ECO:0000313" key="2">
    <source>
        <dbReference type="EMBL" id="NVN19342.1"/>
    </source>
</evidence>
<evidence type="ECO:0000313" key="3">
    <source>
        <dbReference type="Proteomes" id="UP000558089"/>
    </source>
</evidence>
<sequence>MGNKPSNKIIFLRSLLADERFPDAIEKVLDSRNGLPLYEKKSAKPLLIENKSFVLQDVPGYVNLILGQHQKKFSIHTITTQHTHVIELERYLDGNQYMEQHFGPKTRSALRRYKKRLEECFDIRYEVFQANIDKKWYNEIFEQLRTLMIRRFKEKNEENYELPHLDEIKADLYPMLLQNRATLFVIYANGEPISIRINMMKDKLAFYILSAYNPDYDVFRLGKLDMWQNISWFINQGYIAYDLLKGYAYIKEKWSDRTYANNLVFVNGSSSLWNRLKFCGTLTSLRLKHTMVKKLKYIGLDKIIQRTKTGRAKHLDKANYVVLPLKETEAIEIIQKNARINLKENKSLIAPIIELAYKHRCRFDQIQVFLKNEKSMEYYIHIKDRYYFLKVS</sequence>
<dbReference type="InterPro" id="IPR016181">
    <property type="entry name" value="Acyl_CoA_acyltransferase"/>
</dbReference>
<feature type="domain" description="BioF2-like acetyltransferase" evidence="1">
    <location>
        <begin position="105"/>
        <end position="248"/>
    </location>
</feature>
<dbReference type="Proteomes" id="UP000558089">
    <property type="component" value="Unassembled WGS sequence"/>
</dbReference>
<dbReference type="EMBL" id="WYET01000007">
    <property type="protein sequence ID" value="NVN19342.1"/>
    <property type="molecule type" value="Genomic_DNA"/>
</dbReference>
<dbReference type="GO" id="GO:0016740">
    <property type="term" value="F:transferase activity"/>
    <property type="evidence" value="ECO:0007669"/>
    <property type="project" value="UniProtKB-KW"/>
</dbReference>
<keyword evidence="2" id="KW-0808">Transferase</keyword>
<evidence type="ECO:0000259" key="1">
    <source>
        <dbReference type="Pfam" id="PF13480"/>
    </source>
</evidence>
<dbReference type="AlphaFoldDB" id="A0A850NLB5"/>
<proteinExistence type="predicted"/>
<comment type="caution">
    <text evidence="2">The sequence shown here is derived from an EMBL/GenBank/DDBJ whole genome shotgun (WGS) entry which is preliminary data.</text>
</comment>